<evidence type="ECO:0000256" key="8">
    <source>
        <dbReference type="ARBA" id="ARBA00047899"/>
    </source>
</evidence>
<feature type="domain" description="Protein kinase" evidence="13">
    <location>
        <begin position="22"/>
        <end position="286"/>
    </location>
</feature>
<dbReference type="InterPro" id="IPR017441">
    <property type="entry name" value="Protein_kinase_ATP_BS"/>
</dbReference>
<dbReference type="CDD" id="cd05578">
    <property type="entry name" value="STKc_Yank1"/>
    <property type="match status" value="1"/>
</dbReference>
<comment type="similarity">
    <text evidence="11">Belongs to the protein kinase superfamily.</text>
</comment>
<name>A0A507E6C9_9FUNG</name>
<dbReference type="EC" id="2.7.11.1" evidence="1"/>
<keyword evidence="15" id="KW-1185">Reference proteome</keyword>
<evidence type="ECO:0000256" key="6">
    <source>
        <dbReference type="ARBA" id="ARBA00022777"/>
    </source>
</evidence>
<dbReference type="EMBL" id="QEAQ01000027">
    <property type="protein sequence ID" value="TPX59281.1"/>
    <property type="molecule type" value="Genomic_DNA"/>
</dbReference>
<dbReference type="Gene3D" id="1.10.510.10">
    <property type="entry name" value="Transferase(Phosphotransferase) domain 1"/>
    <property type="match status" value="1"/>
</dbReference>
<dbReference type="PANTHER" id="PTHR24355">
    <property type="entry name" value="G PROTEIN-COUPLED RECEPTOR KINASE/RIBOSOMAL PROTEIN S6 KINASE"/>
    <property type="match status" value="1"/>
</dbReference>
<comment type="catalytic activity">
    <reaction evidence="8">
        <text>L-threonyl-[protein] + ATP = O-phospho-L-threonyl-[protein] + ADP + H(+)</text>
        <dbReference type="Rhea" id="RHEA:46608"/>
        <dbReference type="Rhea" id="RHEA-COMP:11060"/>
        <dbReference type="Rhea" id="RHEA-COMP:11605"/>
        <dbReference type="ChEBI" id="CHEBI:15378"/>
        <dbReference type="ChEBI" id="CHEBI:30013"/>
        <dbReference type="ChEBI" id="CHEBI:30616"/>
        <dbReference type="ChEBI" id="CHEBI:61977"/>
        <dbReference type="ChEBI" id="CHEBI:456216"/>
        <dbReference type="EC" id="2.7.11.1"/>
    </reaction>
</comment>
<sequence>MVSLNISQHGVTNGLPVDLRHFELLRCVGKGAFGKVRIVEKKDTKQLYALKYINKMQCIKMRAVPNIFRERAILEEIDHPFVVNLRFAFQDDENMFMVLDLMNGGDVRYHLDRLGGFSPDVVRFIAMELVCALSYLHKKHIVHRDLKPDNVLFDKDGHVHLTDFNIAVHYNIKRLTSQSGTLSYMAPEVFTKTGYSWPIDWWSLGIFLYEALFGKRPFRGQTDEELRDNICHQDLHVPIVNLVTNKPVALSSEGENLLRRLLERDVRKRIGCGTMGVEEIEAHPWFRGIDWDTVQRMKYQPIFVPDPNQANFDPTFDLEELLLDDNPLNYRPRKKKVPKQGQQTAASVGLSPANTTPNSRPLSHNGQSKKGQGPEGKRKLTPKERLQLDLDYIDANFKLFDSSVFERYNGFVDPSTMTVSDEVPSWFSGIPKRDTAFAQQHGKSRVEAAAATVRRTISKWLTAAKCFRSVTSALP</sequence>
<evidence type="ECO:0000256" key="2">
    <source>
        <dbReference type="ARBA" id="ARBA00022527"/>
    </source>
</evidence>
<keyword evidence="2 11" id="KW-0723">Serine/threonine-protein kinase</keyword>
<dbReference type="PROSITE" id="PS00107">
    <property type="entry name" value="PROTEIN_KINASE_ATP"/>
    <property type="match status" value="1"/>
</dbReference>
<dbReference type="Pfam" id="PF00069">
    <property type="entry name" value="Pkinase"/>
    <property type="match status" value="1"/>
</dbReference>
<dbReference type="Gene3D" id="3.30.200.20">
    <property type="entry name" value="Phosphorylase Kinase, domain 1"/>
    <property type="match status" value="1"/>
</dbReference>
<gene>
    <name evidence="14" type="ORF">PhCBS80983_g02591</name>
</gene>
<dbReference type="GO" id="GO:0001664">
    <property type="term" value="F:G protein-coupled receptor binding"/>
    <property type="evidence" value="ECO:0007669"/>
    <property type="project" value="TreeGrafter"/>
</dbReference>
<dbReference type="InterPro" id="IPR008271">
    <property type="entry name" value="Ser/Thr_kinase_AS"/>
</dbReference>
<evidence type="ECO:0000256" key="10">
    <source>
        <dbReference type="PROSITE-ProRule" id="PRU10141"/>
    </source>
</evidence>
<feature type="compositionally biased region" description="Polar residues" evidence="12">
    <location>
        <begin position="340"/>
        <end position="370"/>
    </location>
</feature>
<evidence type="ECO:0000256" key="11">
    <source>
        <dbReference type="RuleBase" id="RU000304"/>
    </source>
</evidence>
<dbReference type="PANTHER" id="PTHR24355:SF30">
    <property type="entry name" value="SERINE_THREONINE-PROTEIN KINASE 32B ISOFORM X1"/>
    <property type="match status" value="1"/>
</dbReference>
<keyword evidence="7 10" id="KW-0067">ATP-binding</keyword>
<dbReference type="FunFam" id="1.10.510.10:FF:000024">
    <property type="entry name" value="Probable serine/threonine-protein kinase cot-1"/>
    <property type="match status" value="1"/>
</dbReference>
<evidence type="ECO:0000256" key="1">
    <source>
        <dbReference type="ARBA" id="ARBA00012513"/>
    </source>
</evidence>
<evidence type="ECO:0000256" key="9">
    <source>
        <dbReference type="ARBA" id="ARBA00048679"/>
    </source>
</evidence>
<dbReference type="Proteomes" id="UP000318582">
    <property type="component" value="Unassembled WGS sequence"/>
</dbReference>
<organism evidence="14 15">
    <name type="scientific">Powellomyces hirtus</name>
    <dbReference type="NCBI Taxonomy" id="109895"/>
    <lineage>
        <taxon>Eukaryota</taxon>
        <taxon>Fungi</taxon>
        <taxon>Fungi incertae sedis</taxon>
        <taxon>Chytridiomycota</taxon>
        <taxon>Chytridiomycota incertae sedis</taxon>
        <taxon>Chytridiomycetes</taxon>
        <taxon>Spizellomycetales</taxon>
        <taxon>Powellomycetaceae</taxon>
        <taxon>Powellomyces</taxon>
    </lineage>
</organism>
<evidence type="ECO:0000256" key="12">
    <source>
        <dbReference type="SAM" id="MobiDB-lite"/>
    </source>
</evidence>
<comment type="catalytic activity">
    <reaction evidence="9">
        <text>L-seryl-[protein] + ATP = O-phospho-L-seryl-[protein] + ADP + H(+)</text>
        <dbReference type="Rhea" id="RHEA:17989"/>
        <dbReference type="Rhea" id="RHEA-COMP:9863"/>
        <dbReference type="Rhea" id="RHEA-COMP:11604"/>
        <dbReference type="ChEBI" id="CHEBI:15378"/>
        <dbReference type="ChEBI" id="CHEBI:29999"/>
        <dbReference type="ChEBI" id="CHEBI:30616"/>
        <dbReference type="ChEBI" id="CHEBI:83421"/>
        <dbReference type="ChEBI" id="CHEBI:456216"/>
        <dbReference type="EC" id="2.7.11.1"/>
    </reaction>
</comment>
<dbReference type="GO" id="GO:0009966">
    <property type="term" value="P:regulation of signal transduction"/>
    <property type="evidence" value="ECO:0007669"/>
    <property type="project" value="TreeGrafter"/>
</dbReference>
<accession>A0A507E6C9</accession>
<dbReference type="STRING" id="109895.A0A507E6C9"/>
<dbReference type="AlphaFoldDB" id="A0A507E6C9"/>
<evidence type="ECO:0000259" key="13">
    <source>
        <dbReference type="PROSITE" id="PS50011"/>
    </source>
</evidence>
<dbReference type="PROSITE" id="PS00108">
    <property type="entry name" value="PROTEIN_KINASE_ST"/>
    <property type="match status" value="1"/>
</dbReference>
<reference evidence="14 15" key="1">
    <citation type="journal article" date="2019" name="Sci. Rep.">
        <title>Comparative genomics of chytrid fungi reveal insights into the obligate biotrophic and pathogenic lifestyle of Synchytrium endobioticum.</title>
        <authorList>
            <person name="van de Vossenberg B.T.L.H."/>
            <person name="Warris S."/>
            <person name="Nguyen H.D.T."/>
            <person name="van Gent-Pelzer M.P.E."/>
            <person name="Joly D.L."/>
            <person name="van de Geest H.C."/>
            <person name="Bonants P.J.M."/>
            <person name="Smith D.S."/>
            <person name="Levesque C.A."/>
            <person name="van der Lee T.A.J."/>
        </authorList>
    </citation>
    <scope>NUCLEOTIDE SEQUENCE [LARGE SCALE GENOMIC DNA]</scope>
    <source>
        <strain evidence="14 15">CBS 809.83</strain>
    </source>
</reference>
<dbReference type="GO" id="GO:0007010">
    <property type="term" value="P:cytoskeleton organization"/>
    <property type="evidence" value="ECO:0007669"/>
    <property type="project" value="UniProtKB-ARBA"/>
</dbReference>
<feature type="binding site" evidence="10">
    <location>
        <position position="51"/>
    </location>
    <ligand>
        <name>ATP</name>
        <dbReference type="ChEBI" id="CHEBI:30616"/>
    </ligand>
</feature>
<feature type="region of interest" description="Disordered" evidence="12">
    <location>
        <begin position="329"/>
        <end position="382"/>
    </location>
</feature>
<dbReference type="GO" id="GO:0007186">
    <property type="term" value="P:G protein-coupled receptor signaling pathway"/>
    <property type="evidence" value="ECO:0007669"/>
    <property type="project" value="TreeGrafter"/>
</dbReference>
<dbReference type="InterPro" id="IPR011009">
    <property type="entry name" value="Kinase-like_dom_sf"/>
</dbReference>
<dbReference type="FunFam" id="3.30.200.20:FF:000354">
    <property type="entry name" value="AGC/YANK protein kinase"/>
    <property type="match status" value="1"/>
</dbReference>
<dbReference type="GO" id="GO:0004703">
    <property type="term" value="F:G protein-coupled receptor kinase activity"/>
    <property type="evidence" value="ECO:0007669"/>
    <property type="project" value="TreeGrafter"/>
</dbReference>
<evidence type="ECO:0000256" key="4">
    <source>
        <dbReference type="ARBA" id="ARBA00022679"/>
    </source>
</evidence>
<evidence type="ECO:0000256" key="5">
    <source>
        <dbReference type="ARBA" id="ARBA00022741"/>
    </source>
</evidence>
<dbReference type="GO" id="GO:0005524">
    <property type="term" value="F:ATP binding"/>
    <property type="evidence" value="ECO:0007669"/>
    <property type="project" value="UniProtKB-UniRule"/>
</dbReference>
<keyword evidence="4" id="KW-0808">Transferase</keyword>
<protein>
    <recommendedName>
        <fullName evidence="1">non-specific serine/threonine protein kinase</fullName>
        <ecNumber evidence="1">2.7.11.1</ecNumber>
    </recommendedName>
</protein>
<evidence type="ECO:0000313" key="15">
    <source>
        <dbReference type="Proteomes" id="UP000318582"/>
    </source>
</evidence>
<keyword evidence="6" id="KW-0418">Kinase</keyword>
<evidence type="ECO:0000313" key="14">
    <source>
        <dbReference type="EMBL" id="TPX59281.1"/>
    </source>
</evidence>
<keyword evidence="3" id="KW-0597">Phosphoprotein</keyword>
<dbReference type="PROSITE" id="PS50011">
    <property type="entry name" value="PROTEIN_KINASE_DOM"/>
    <property type="match status" value="1"/>
</dbReference>
<keyword evidence="5 10" id="KW-0547">Nucleotide-binding</keyword>
<proteinExistence type="inferred from homology"/>
<comment type="caution">
    <text evidence="14">The sequence shown here is derived from an EMBL/GenBank/DDBJ whole genome shotgun (WGS) entry which is preliminary data.</text>
</comment>
<evidence type="ECO:0000256" key="3">
    <source>
        <dbReference type="ARBA" id="ARBA00022553"/>
    </source>
</evidence>
<dbReference type="InterPro" id="IPR000719">
    <property type="entry name" value="Prot_kinase_dom"/>
</dbReference>
<dbReference type="SMART" id="SM00220">
    <property type="entry name" value="S_TKc"/>
    <property type="match status" value="1"/>
</dbReference>
<dbReference type="SUPFAM" id="SSF56112">
    <property type="entry name" value="Protein kinase-like (PK-like)"/>
    <property type="match status" value="1"/>
</dbReference>
<evidence type="ECO:0000256" key="7">
    <source>
        <dbReference type="ARBA" id="ARBA00022840"/>
    </source>
</evidence>